<reference evidence="1" key="2">
    <citation type="submission" date="2020-11" db="EMBL/GenBank/DDBJ databases">
        <authorList>
            <person name="McCartney M.A."/>
            <person name="Auch B."/>
            <person name="Kono T."/>
            <person name="Mallez S."/>
            <person name="Becker A."/>
            <person name="Gohl D.M."/>
            <person name="Silverstein K.A.T."/>
            <person name="Koren S."/>
            <person name="Bechman K.B."/>
            <person name="Herman A."/>
            <person name="Abrahante J.E."/>
            <person name="Garbe J."/>
        </authorList>
    </citation>
    <scope>NUCLEOTIDE SEQUENCE</scope>
    <source>
        <strain evidence="1">Duluth1</strain>
        <tissue evidence="1">Whole animal</tissue>
    </source>
</reference>
<name>A0A9D3YIU7_DREPO</name>
<gene>
    <name evidence="1" type="ORF">DPMN_074536</name>
</gene>
<proteinExistence type="predicted"/>
<evidence type="ECO:0000313" key="1">
    <source>
        <dbReference type="EMBL" id="KAH3699578.1"/>
    </source>
</evidence>
<dbReference type="Proteomes" id="UP000828390">
    <property type="component" value="Unassembled WGS sequence"/>
</dbReference>
<reference evidence="1" key="1">
    <citation type="journal article" date="2019" name="bioRxiv">
        <title>The Genome of the Zebra Mussel, Dreissena polymorpha: A Resource for Invasive Species Research.</title>
        <authorList>
            <person name="McCartney M.A."/>
            <person name="Auch B."/>
            <person name="Kono T."/>
            <person name="Mallez S."/>
            <person name="Zhang Y."/>
            <person name="Obille A."/>
            <person name="Becker A."/>
            <person name="Abrahante J.E."/>
            <person name="Garbe J."/>
            <person name="Badalamenti J.P."/>
            <person name="Herman A."/>
            <person name="Mangelson H."/>
            <person name="Liachko I."/>
            <person name="Sullivan S."/>
            <person name="Sone E.D."/>
            <person name="Koren S."/>
            <person name="Silverstein K.A.T."/>
            <person name="Beckman K.B."/>
            <person name="Gohl D.M."/>
        </authorList>
    </citation>
    <scope>NUCLEOTIDE SEQUENCE</scope>
    <source>
        <strain evidence="1">Duluth1</strain>
        <tissue evidence="1">Whole animal</tissue>
    </source>
</reference>
<organism evidence="1 2">
    <name type="scientific">Dreissena polymorpha</name>
    <name type="common">Zebra mussel</name>
    <name type="synonym">Mytilus polymorpha</name>
    <dbReference type="NCBI Taxonomy" id="45954"/>
    <lineage>
        <taxon>Eukaryota</taxon>
        <taxon>Metazoa</taxon>
        <taxon>Spiralia</taxon>
        <taxon>Lophotrochozoa</taxon>
        <taxon>Mollusca</taxon>
        <taxon>Bivalvia</taxon>
        <taxon>Autobranchia</taxon>
        <taxon>Heteroconchia</taxon>
        <taxon>Euheterodonta</taxon>
        <taxon>Imparidentia</taxon>
        <taxon>Neoheterodontei</taxon>
        <taxon>Myida</taxon>
        <taxon>Dreissenoidea</taxon>
        <taxon>Dreissenidae</taxon>
        <taxon>Dreissena</taxon>
    </lineage>
</organism>
<dbReference type="EMBL" id="JAIWYP010000015">
    <property type="protein sequence ID" value="KAH3699578.1"/>
    <property type="molecule type" value="Genomic_DNA"/>
</dbReference>
<evidence type="ECO:0000313" key="2">
    <source>
        <dbReference type="Proteomes" id="UP000828390"/>
    </source>
</evidence>
<keyword evidence="2" id="KW-1185">Reference proteome</keyword>
<accession>A0A9D3YIU7</accession>
<protein>
    <submittedName>
        <fullName evidence="1">Uncharacterized protein</fullName>
    </submittedName>
</protein>
<sequence>MCVCWLPSRSSVVYTRSLSFTDQEEQVNRTQQGHPDIAFCPTGLPRICRERFRCCTSSREGFHTGSTCRDTRLGGGKLQRARHGQG</sequence>
<dbReference type="AlphaFoldDB" id="A0A9D3YIU7"/>
<comment type="caution">
    <text evidence="1">The sequence shown here is derived from an EMBL/GenBank/DDBJ whole genome shotgun (WGS) entry which is preliminary data.</text>
</comment>